<proteinExistence type="predicted"/>
<gene>
    <name evidence="1" type="ORF">KDH_41660</name>
</gene>
<accession>A0ABQ6FY69</accession>
<name>A0ABQ6FY69_9CHLR</name>
<keyword evidence="2" id="KW-1185">Reference proteome</keyword>
<evidence type="ECO:0000313" key="2">
    <source>
        <dbReference type="Proteomes" id="UP001344906"/>
    </source>
</evidence>
<dbReference type="EMBL" id="BSRI01000002">
    <property type="protein sequence ID" value="GLV57330.1"/>
    <property type="molecule type" value="Genomic_DNA"/>
</dbReference>
<dbReference type="Proteomes" id="UP001344906">
    <property type="component" value="Unassembled WGS sequence"/>
</dbReference>
<reference evidence="1 2" key="1">
    <citation type="submission" date="2023-02" db="EMBL/GenBank/DDBJ databases">
        <title>Dictyobacter halimunensis sp. nov., a new member of the class Ktedonobacteria from forest soil in a geothermal area.</title>
        <authorList>
            <person name="Rachmania M.K."/>
            <person name="Ningsih F."/>
            <person name="Sakai Y."/>
            <person name="Yabe S."/>
            <person name="Yokota A."/>
            <person name="Sjamsuridzal W."/>
        </authorList>
    </citation>
    <scope>NUCLEOTIDE SEQUENCE [LARGE SCALE GENOMIC DNA]</scope>
    <source>
        <strain evidence="1 2">S3.2.2.5</strain>
    </source>
</reference>
<organism evidence="1 2">
    <name type="scientific">Dictyobacter halimunensis</name>
    <dbReference type="NCBI Taxonomy" id="3026934"/>
    <lineage>
        <taxon>Bacteria</taxon>
        <taxon>Bacillati</taxon>
        <taxon>Chloroflexota</taxon>
        <taxon>Ktedonobacteria</taxon>
        <taxon>Ktedonobacterales</taxon>
        <taxon>Dictyobacteraceae</taxon>
        <taxon>Dictyobacter</taxon>
    </lineage>
</organism>
<evidence type="ECO:0000313" key="1">
    <source>
        <dbReference type="EMBL" id="GLV57330.1"/>
    </source>
</evidence>
<sequence length="70" mass="7638">MTQYASCRNMCRLRRHGKGKEALVCAGLIGPRTPTLPSVIMSEAQAQCETDRPARTPSVIMSEAQAQCET</sequence>
<comment type="caution">
    <text evidence="1">The sequence shown here is derived from an EMBL/GenBank/DDBJ whole genome shotgun (WGS) entry which is preliminary data.</text>
</comment>
<protein>
    <submittedName>
        <fullName evidence="1">Uncharacterized protein</fullName>
    </submittedName>
</protein>